<reference evidence="18" key="3">
    <citation type="submission" date="2021-06" db="EMBL/GenBank/DDBJ databases">
        <title>Genomic Description and Analysis of Intracellular Bacteria, Candidatus Berkiella cookevillensis and Candidatus Berkiella aquae.</title>
        <authorList>
            <person name="Kidane D.T."/>
            <person name="Mehari Y.T."/>
            <person name="Rice F.C."/>
            <person name="Arivett B.A."/>
            <person name="Farone A.L."/>
            <person name="Berk S.G."/>
            <person name="Farone M.B."/>
        </authorList>
    </citation>
    <scope>NUCLEOTIDE SEQUENCE</scope>
    <source>
        <strain evidence="18">HT99</strain>
    </source>
</reference>
<evidence type="ECO:0000256" key="15">
    <source>
        <dbReference type="HAMAP-Rule" id="MF_01019"/>
    </source>
</evidence>
<dbReference type="NCBIfam" id="NF002747">
    <property type="entry name" value="PRK02759.1"/>
    <property type="match status" value="1"/>
</dbReference>
<dbReference type="SUPFAM" id="SSF141734">
    <property type="entry name" value="HisI-like"/>
    <property type="match status" value="1"/>
</dbReference>
<dbReference type="PATRIC" id="fig|1590043.3.peg.1103"/>
<evidence type="ECO:0000256" key="8">
    <source>
        <dbReference type="ARBA" id="ARBA00022490"/>
    </source>
</evidence>
<dbReference type="InterPro" id="IPR008179">
    <property type="entry name" value="HisE"/>
</dbReference>
<dbReference type="GO" id="GO:0004636">
    <property type="term" value="F:phosphoribosyl-ATP diphosphatase activity"/>
    <property type="evidence" value="ECO:0007669"/>
    <property type="project" value="UniProtKB-UniRule"/>
</dbReference>
<comment type="pathway">
    <text evidence="4 15">Amino-acid biosynthesis; L-histidine biosynthesis; L-histidine from 5-phospho-alpha-D-ribose 1-diphosphate: step 3/9.</text>
</comment>
<comment type="catalytic activity">
    <reaction evidence="1 15">
        <text>1-(5-phospho-beta-D-ribosyl)-5'-AMP + H2O = 1-(5-phospho-beta-D-ribosyl)-5-[(5-phospho-beta-D-ribosylamino)methylideneamino]imidazole-4-carboxamide</text>
        <dbReference type="Rhea" id="RHEA:20049"/>
        <dbReference type="ChEBI" id="CHEBI:15377"/>
        <dbReference type="ChEBI" id="CHEBI:58435"/>
        <dbReference type="ChEBI" id="CHEBI:59457"/>
        <dbReference type="EC" id="3.5.4.19"/>
    </reaction>
</comment>
<evidence type="ECO:0000313" key="18">
    <source>
        <dbReference type="EMBL" id="MCS5710411.1"/>
    </source>
</evidence>
<evidence type="ECO:0000256" key="9">
    <source>
        <dbReference type="ARBA" id="ARBA00022605"/>
    </source>
</evidence>
<evidence type="ECO:0000256" key="10">
    <source>
        <dbReference type="ARBA" id="ARBA00022741"/>
    </source>
</evidence>
<dbReference type="InterPro" id="IPR038019">
    <property type="entry name" value="PRib_AMP_CycHydrolase_sf"/>
</dbReference>
<reference evidence="18" key="2">
    <citation type="journal article" date="2016" name="Genome Announc.">
        <title>Draft Genome Sequences of Two Novel Amoeba-Resistant Intranuclear Bacteria, 'Candidatus Berkiella cookevillensis' and 'Candidatus Berkiella aquae'.</title>
        <authorList>
            <person name="Mehari Y.T."/>
            <person name="Arivett B.A."/>
            <person name="Farone A.L."/>
            <person name="Gunderson J.H."/>
            <person name="Farone M.B."/>
        </authorList>
    </citation>
    <scope>NUCLEOTIDE SEQUENCE</scope>
    <source>
        <strain evidence="18">HT99</strain>
    </source>
</reference>
<dbReference type="CDD" id="cd11534">
    <property type="entry name" value="NTP-PPase_HisIE_like"/>
    <property type="match status" value="1"/>
</dbReference>
<comment type="subcellular location">
    <subcellularLocation>
        <location evidence="3 15">Cytoplasm</location>
    </subcellularLocation>
</comment>
<dbReference type="HAMAP" id="MF_01020">
    <property type="entry name" value="HisE"/>
    <property type="match status" value="1"/>
</dbReference>
<gene>
    <name evidence="17" type="primary">hisE</name>
    <name evidence="15" type="synonym">hisI</name>
    <name evidence="15" type="synonym">hisIE</name>
    <name evidence="18" type="ORF">HT99x_003135</name>
    <name evidence="17" type="ORF">HT99x_01091</name>
</gene>
<proteinExistence type="inferred from homology"/>
<dbReference type="InterPro" id="IPR002496">
    <property type="entry name" value="PRib_AMP_CycHydrolase_dom"/>
</dbReference>
<dbReference type="RefSeq" id="WP_075065716.1">
    <property type="nucleotide sequence ID" value="NZ_LKAJ02000001.1"/>
</dbReference>
<dbReference type="Proteomes" id="UP000051497">
    <property type="component" value="Unassembled WGS sequence"/>
</dbReference>
<comment type="similarity">
    <text evidence="7 15">In the N-terminal section; belongs to the PRA-CH family.</text>
</comment>
<evidence type="ECO:0000256" key="2">
    <source>
        <dbReference type="ARBA" id="ARBA00001460"/>
    </source>
</evidence>
<evidence type="ECO:0000256" key="5">
    <source>
        <dbReference type="ARBA" id="ARBA00005204"/>
    </source>
</evidence>
<reference evidence="17" key="1">
    <citation type="submission" date="2015-09" db="EMBL/GenBank/DDBJ databases">
        <title>Draft Genome Sequences of Two Novel Amoeba-resistant Intranuclear Bacteria, Candidatus Berkiella cookevillensis and Candidatus Berkiella aquae.</title>
        <authorList>
            <person name="Mehari Y.T."/>
            <person name="Arivett B.A."/>
            <person name="Farone A.L."/>
            <person name="Gunderson J.H."/>
            <person name="Farone M.B."/>
        </authorList>
    </citation>
    <scope>NUCLEOTIDE SEQUENCE [LARGE SCALE GENOMIC DNA]</scope>
    <source>
        <strain evidence="17">HT99</strain>
    </source>
</reference>
<dbReference type="PANTHER" id="PTHR42945:SF9">
    <property type="entry name" value="HISTIDINE BIOSYNTHESIS BIFUNCTIONAL PROTEIN HISIE"/>
    <property type="match status" value="1"/>
</dbReference>
<dbReference type="Gene3D" id="1.10.287.1080">
    <property type="entry name" value="MazG-like"/>
    <property type="match status" value="1"/>
</dbReference>
<evidence type="ECO:0000256" key="6">
    <source>
        <dbReference type="ARBA" id="ARBA00007731"/>
    </source>
</evidence>
<evidence type="ECO:0000256" key="11">
    <source>
        <dbReference type="ARBA" id="ARBA00022801"/>
    </source>
</evidence>
<evidence type="ECO:0000256" key="7">
    <source>
        <dbReference type="ARBA" id="ARBA00008299"/>
    </source>
</evidence>
<evidence type="ECO:0000256" key="3">
    <source>
        <dbReference type="ARBA" id="ARBA00004496"/>
    </source>
</evidence>
<dbReference type="EC" id="3.6.1.31" evidence="15"/>
<dbReference type="PANTHER" id="PTHR42945">
    <property type="entry name" value="HISTIDINE BIOSYNTHESIS BIFUNCTIONAL PROTEIN"/>
    <property type="match status" value="1"/>
</dbReference>
<dbReference type="STRING" id="295108.HT99x_01091"/>
<comment type="catalytic activity">
    <reaction evidence="2 15">
        <text>1-(5-phospho-beta-D-ribosyl)-ATP + H2O = 1-(5-phospho-beta-D-ribosyl)-5'-AMP + diphosphate + H(+)</text>
        <dbReference type="Rhea" id="RHEA:22828"/>
        <dbReference type="ChEBI" id="CHEBI:15377"/>
        <dbReference type="ChEBI" id="CHEBI:15378"/>
        <dbReference type="ChEBI" id="CHEBI:33019"/>
        <dbReference type="ChEBI" id="CHEBI:59457"/>
        <dbReference type="ChEBI" id="CHEBI:73183"/>
        <dbReference type="EC" id="3.6.1.31"/>
    </reaction>
</comment>
<keyword evidence="10 15" id="KW-0547">Nucleotide-binding</keyword>
<keyword evidence="8 15" id="KW-0963">Cytoplasm</keyword>
<dbReference type="InterPro" id="IPR023019">
    <property type="entry name" value="His_synth_HisIE"/>
</dbReference>
<dbReference type="GO" id="GO:0000105">
    <property type="term" value="P:L-histidine biosynthetic process"/>
    <property type="evidence" value="ECO:0007669"/>
    <property type="project" value="UniProtKB-UniRule"/>
</dbReference>
<dbReference type="UniPathway" id="UPA00031">
    <property type="reaction ID" value="UER00007"/>
</dbReference>
<dbReference type="NCBIfam" id="TIGR03188">
    <property type="entry name" value="histidine_hisI"/>
    <property type="match status" value="1"/>
</dbReference>
<feature type="region of interest" description="Phosphoribosyl-ATP pyrophosphohydrolase" evidence="15">
    <location>
        <begin position="113"/>
        <end position="212"/>
    </location>
</feature>
<dbReference type="AlphaFoldDB" id="A0A0Q9YPP3"/>
<dbReference type="Pfam" id="PF01503">
    <property type="entry name" value="PRA-PH"/>
    <property type="match status" value="1"/>
</dbReference>
<dbReference type="FunFam" id="3.10.20.810:FF:000001">
    <property type="entry name" value="Histidine biosynthesis bifunctional protein HisIE"/>
    <property type="match status" value="1"/>
</dbReference>
<evidence type="ECO:0000313" key="17">
    <source>
        <dbReference type="EMBL" id="KRG21897.1"/>
    </source>
</evidence>
<keyword evidence="9 15" id="KW-0028">Amino-acid biosynthesis</keyword>
<sequence>MNELINKLDWNKMNGLIPAIVQDINTQKVLMLGYMNQAALQQTLSTKIVTFYSRSRNTLWVKGETSGNYLQFCEIVNDCDNDSLLLMVKPLGPTCHQGTNSCYGEGNNISTVIEQLEKIIMQRQKQMPTESYTAKLFSLGLERIAQKVGEEGVEVALAGVLSEGNKLCEEVADLLFHVLVLLRAREIPFSEVLAVLVARNLRKTAQQRAINS</sequence>
<dbReference type="Pfam" id="PF01502">
    <property type="entry name" value="PRA-CH"/>
    <property type="match status" value="1"/>
</dbReference>
<keyword evidence="14 15" id="KW-0511">Multifunctional enzyme</keyword>
<evidence type="ECO:0000256" key="13">
    <source>
        <dbReference type="ARBA" id="ARBA00023102"/>
    </source>
</evidence>
<dbReference type="EMBL" id="LKAJ01000003">
    <property type="protein sequence ID" value="KRG21897.1"/>
    <property type="molecule type" value="Genomic_DNA"/>
</dbReference>
<name>A0A0Q9YPP3_9GAMM</name>
<evidence type="ECO:0000256" key="1">
    <source>
        <dbReference type="ARBA" id="ARBA00000024"/>
    </source>
</evidence>
<comment type="pathway">
    <text evidence="5 15">Amino-acid biosynthesis; L-histidine biosynthesis; L-histidine from 5-phospho-alpha-D-ribose 1-diphosphate: step 2/9.</text>
</comment>
<dbReference type="InterPro" id="IPR021130">
    <property type="entry name" value="PRib-ATP_PPHydrolase-like"/>
</dbReference>
<keyword evidence="19" id="KW-1185">Reference proteome</keyword>
<dbReference type="GO" id="GO:0005737">
    <property type="term" value="C:cytoplasm"/>
    <property type="evidence" value="ECO:0007669"/>
    <property type="project" value="UniProtKB-SubCell"/>
</dbReference>
<dbReference type="OrthoDB" id="9795769at2"/>
<feature type="domain" description="Phosphoribosyl-AMP cyclohydrolase" evidence="16">
    <location>
        <begin position="31"/>
        <end position="103"/>
    </location>
</feature>
<accession>A0A0Q9YPP3</accession>
<evidence type="ECO:0000313" key="19">
    <source>
        <dbReference type="Proteomes" id="UP000051497"/>
    </source>
</evidence>
<dbReference type="SUPFAM" id="SSF101386">
    <property type="entry name" value="all-alpha NTP pyrophosphatases"/>
    <property type="match status" value="1"/>
</dbReference>
<organism evidence="17">
    <name type="scientific">Candidatus Berkiella aquae</name>
    <dbReference type="NCBI Taxonomy" id="295108"/>
    <lineage>
        <taxon>Bacteria</taxon>
        <taxon>Pseudomonadati</taxon>
        <taxon>Pseudomonadota</taxon>
        <taxon>Gammaproteobacteria</taxon>
        <taxon>Candidatus Berkiellales</taxon>
        <taxon>Candidatus Berkiellaceae</taxon>
        <taxon>Candidatus Berkiella</taxon>
    </lineage>
</organism>
<evidence type="ECO:0000259" key="16">
    <source>
        <dbReference type="Pfam" id="PF01502"/>
    </source>
</evidence>
<keyword evidence="11 15" id="KW-0378">Hydrolase</keyword>
<dbReference type="EMBL" id="LKAJ02000001">
    <property type="protein sequence ID" value="MCS5710411.1"/>
    <property type="molecule type" value="Genomic_DNA"/>
</dbReference>
<protein>
    <recommendedName>
        <fullName evidence="15">Histidine biosynthesis bifunctional protein HisIE</fullName>
    </recommendedName>
    <domain>
        <recommendedName>
            <fullName evidence="15">Phosphoribosyl-AMP cyclohydrolase</fullName>
            <shortName evidence="15">PRA-CH</shortName>
            <ecNumber evidence="15">3.5.4.19</ecNumber>
        </recommendedName>
    </domain>
    <domain>
        <recommendedName>
            <fullName evidence="15">Phosphoribosyl-ATP pyrophosphatase</fullName>
            <shortName evidence="15">PRA-PH</shortName>
            <ecNumber evidence="15">3.6.1.31</ecNumber>
        </recommendedName>
    </domain>
</protein>
<dbReference type="GO" id="GO:0004635">
    <property type="term" value="F:phosphoribosyl-AMP cyclohydrolase activity"/>
    <property type="evidence" value="ECO:0007669"/>
    <property type="project" value="UniProtKB-UniRule"/>
</dbReference>
<comment type="caution">
    <text evidence="17">The sequence shown here is derived from an EMBL/GenBank/DDBJ whole genome shotgun (WGS) entry which is preliminary data.</text>
</comment>
<evidence type="ECO:0000256" key="12">
    <source>
        <dbReference type="ARBA" id="ARBA00022840"/>
    </source>
</evidence>
<comment type="similarity">
    <text evidence="6 15">In the C-terminal section; belongs to the PRA-PH family.</text>
</comment>
<evidence type="ECO:0000256" key="14">
    <source>
        <dbReference type="ARBA" id="ARBA00023268"/>
    </source>
</evidence>
<evidence type="ECO:0000256" key="4">
    <source>
        <dbReference type="ARBA" id="ARBA00005169"/>
    </source>
</evidence>
<dbReference type="HAMAP" id="MF_01019">
    <property type="entry name" value="HisIE"/>
    <property type="match status" value="1"/>
</dbReference>
<keyword evidence="12 15" id="KW-0067">ATP-binding</keyword>
<dbReference type="EC" id="3.5.4.19" evidence="15"/>
<dbReference type="GO" id="GO:0005524">
    <property type="term" value="F:ATP binding"/>
    <property type="evidence" value="ECO:0007669"/>
    <property type="project" value="UniProtKB-KW"/>
</dbReference>
<dbReference type="NCBIfam" id="NF000768">
    <property type="entry name" value="PRK00051.1"/>
    <property type="match status" value="1"/>
</dbReference>
<feature type="region of interest" description="Phosphoribosyl-AMP cyclohydrolase" evidence="15">
    <location>
        <begin position="1"/>
        <end position="112"/>
    </location>
</feature>
<keyword evidence="13 15" id="KW-0368">Histidine biosynthesis</keyword>
<dbReference type="Gene3D" id="3.10.20.810">
    <property type="entry name" value="Phosphoribosyl-AMP cyclohydrolase"/>
    <property type="match status" value="1"/>
</dbReference>